<feature type="domain" description="Small ribosomal subunit protein uS10" evidence="5">
    <location>
        <begin position="13"/>
        <end position="106"/>
    </location>
</feature>
<dbReference type="InterPro" id="IPR001848">
    <property type="entry name" value="Ribosomal_uS10"/>
</dbReference>
<evidence type="ECO:0000256" key="4">
    <source>
        <dbReference type="HAMAP-Rule" id="MF_00508"/>
    </source>
</evidence>
<dbReference type="SUPFAM" id="SSF54999">
    <property type="entry name" value="Ribosomal protein S10"/>
    <property type="match status" value="1"/>
</dbReference>
<dbReference type="Pfam" id="PF00338">
    <property type="entry name" value="Ribosomal_S10"/>
    <property type="match status" value="1"/>
</dbReference>
<dbReference type="GO" id="GO:0005840">
    <property type="term" value="C:ribosome"/>
    <property type="evidence" value="ECO:0007669"/>
    <property type="project" value="UniProtKB-KW"/>
</dbReference>
<dbReference type="EMBL" id="BMPF01000002">
    <property type="protein sequence ID" value="GGL31638.1"/>
    <property type="molecule type" value="Genomic_DNA"/>
</dbReference>
<name>A0A830F205_9EURY</name>
<keyword evidence="2 4" id="KW-0689">Ribosomal protein</keyword>
<dbReference type="Proteomes" id="UP000628840">
    <property type="component" value="Unassembled WGS sequence"/>
</dbReference>
<dbReference type="GO" id="GO:1990904">
    <property type="term" value="C:ribonucleoprotein complex"/>
    <property type="evidence" value="ECO:0007669"/>
    <property type="project" value="UniProtKB-KW"/>
</dbReference>
<proteinExistence type="inferred from homology"/>
<sequence length="117" mass="13198">MVTQFPAMTFVTSLTLESGDRAALDDIVGEIRDTVRRKGAELKGPHSDSPKQHFVSQYKQLDGEGDTYDAWSYTVYRRRVEIRGADDLARDIMTWDFPNSVHVTADIERVQHVGSPA</sequence>
<evidence type="ECO:0000256" key="1">
    <source>
        <dbReference type="ARBA" id="ARBA00007102"/>
    </source>
</evidence>
<evidence type="ECO:0000256" key="3">
    <source>
        <dbReference type="ARBA" id="ARBA00023274"/>
    </source>
</evidence>
<reference evidence="6 7" key="1">
    <citation type="journal article" date="2019" name="Int. J. Syst. Evol. Microbiol.">
        <title>The Global Catalogue of Microorganisms (GCM) 10K type strain sequencing project: providing services to taxonomists for standard genome sequencing and annotation.</title>
        <authorList>
            <consortium name="The Broad Institute Genomics Platform"/>
            <consortium name="The Broad Institute Genome Sequencing Center for Infectious Disease"/>
            <person name="Wu L."/>
            <person name="Ma J."/>
        </authorList>
    </citation>
    <scope>NUCLEOTIDE SEQUENCE [LARGE SCALE GENOMIC DNA]</scope>
    <source>
        <strain evidence="6 7">JCM 19585</strain>
    </source>
</reference>
<organism evidence="6 7">
    <name type="scientific">Halarchaeum grantii</name>
    <dbReference type="NCBI Taxonomy" id="1193105"/>
    <lineage>
        <taxon>Archaea</taxon>
        <taxon>Methanobacteriati</taxon>
        <taxon>Methanobacteriota</taxon>
        <taxon>Stenosarchaea group</taxon>
        <taxon>Halobacteria</taxon>
        <taxon>Halobacteriales</taxon>
        <taxon>Halobacteriaceae</taxon>
    </lineage>
</organism>
<comment type="caution">
    <text evidence="6">The sequence shown here is derived from an EMBL/GenBank/DDBJ whole genome shotgun (WGS) entry which is preliminary data.</text>
</comment>
<comment type="function">
    <text evidence="4">Involved in the binding of tRNA to the ribosomes.</text>
</comment>
<keyword evidence="3 4" id="KW-0687">Ribonucleoprotein</keyword>
<dbReference type="GO" id="GO:0006412">
    <property type="term" value="P:translation"/>
    <property type="evidence" value="ECO:0007669"/>
    <property type="project" value="UniProtKB-UniRule"/>
</dbReference>
<accession>A0A830F205</accession>
<evidence type="ECO:0000313" key="6">
    <source>
        <dbReference type="EMBL" id="GGL31638.1"/>
    </source>
</evidence>
<comment type="subunit">
    <text evidence="4">Part of the 30S ribosomal subunit.</text>
</comment>
<comment type="similarity">
    <text evidence="1 4">Belongs to the universal ribosomal protein uS10 family.</text>
</comment>
<dbReference type="Gene3D" id="3.30.70.600">
    <property type="entry name" value="Ribosomal protein S10 domain"/>
    <property type="match status" value="1"/>
</dbReference>
<dbReference type="InterPro" id="IPR036838">
    <property type="entry name" value="Ribosomal_uS10_dom_sf"/>
</dbReference>
<evidence type="ECO:0000256" key="2">
    <source>
        <dbReference type="ARBA" id="ARBA00022980"/>
    </source>
</evidence>
<keyword evidence="7" id="KW-1185">Reference proteome</keyword>
<protein>
    <recommendedName>
        <fullName evidence="4">Small ribosomal subunit protein uS10</fullName>
    </recommendedName>
</protein>
<evidence type="ECO:0000259" key="5">
    <source>
        <dbReference type="SMART" id="SM01403"/>
    </source>
</evidence>
<dbReference type="InterPro" id="IPR027486">
    <property type="entry name" value="Ribosomal_uS10_dom"/>
</dbReference>
<dbReference type="GO" id="GO:0000049">
    <property type="term" value="F:tRNA binding"/>
    <property type="evidence" value="ECO:0007669"/>
    <property type="project" value="UniProtKB-UniRule"/>
</dbReference>
<dbReference type="GO" id="GO:0003735">
    <property type="term" value="F:structural constituent of ribosome"/>
    <property type="evidence" value="ECO:0007669"/>
    <property type="project" value="InterPro"/>
</dbReference>
<dbReference type="SMART" id="SM01403">
    <property type="entry name" value="Ribosomal_S10"/>
    <property type="match status" value="1"/>
</dbReference>
<dbReference type="AlphaFoldDB" id="A0A830F205"/>
<evidence type="ECO:0000313" key="7">
    <source>
        <dbReference type="Proteomes" id="UP000628840"/>
    </source>
</evidence>
<dbReference type="HAMAP" id="MF_00508">
    <property type="entry name" value="Ribosomal_uS10"/>
    <property type="match status" value="1"/>
</dbReference>
<gene>
    <name evidence="4" type="primary">rps10</name>
    <name evidence="6" type="ORF">GCM10009037_14160</name>
</gene>